<dbReference type="eggNOG" id="KOG3627">
    <property type="taxonomic scope" value="Eukaryota"/>
</dbReference>
<gene>
    <name evidence="5" type="primary">105625736</name>
</gene>
<dbReference type="InterPro" id="IPR018114">
    <property type="entry name" value="TRYPSIN_HIS"/>
</dbReference>
<dbReference type="EnsemblMetazoa" id="XM_012207058.1">
    <property type="protein sequence ID" value="XP_012062448.1"/>
    <property type="gene ID" value="LOC105625736"/>
</dbReference>
<dbReference type="PROSITE" id="PS00134">
    <property type="entry name" value="TRYPSIN_HIS"/>
    <property type="match status" value="1"/>
</dbReference>
<dbReference type="Pfam" id="PF00089">
    <property type="entry name" value="Trypsin"/>
    <property type="match status" value="2"/>
</dbReference>
<keyword evidence="1" id="KW-1015">Disulfide bond</keyword>
<keyword evidence="3" id="KW-0732">Signal</keyword>
<dbReference type="InterPro" id="IPR001314">
    <property type="entry name" value="Peptidase_S1A"/>
</dbReference>
<feature type="compositionally biased region" description="Polar residues" evidence="2">
    <location>
        <begin position="172"/>
        <end position="185"/>
    </location>
</feature>
<dbReference type="OrthoDB" id="238681at2759"/>
<reference evidence="5" key="2">
    <citation type="submission" date="2016-04" db="UniProtKB">
        <authorList>
            <consortium name="EnsemblMetazoa"/>
        </authorList>
    </citation>
    <scope>IDENTIFICATION</scope>
</reference>
<feature type="domain" description="Peptidase S1" evidence="4">
    <location>
        <begin position="489"/>
        <end position="739"/>
    </location>
</feature>
<feature type="domain" description="Peptidase S1" evidence="4">
    <location>
        <begin position="196"/>
        <end position="447"/>
    </location>
</feature>
<dbReference type="PRINTS" id="PR00722">
    <property type="entry name" value="CHYMOTRYPSIN"/>
</dbReference>
<evidence type="ECO:0000259" key="4">
    <source>
        <dbReference type="PROSITE" id="PS50240"/>
    </source>
</evidence>
<dbReference type="InterPro" id="IPR009003">
    <property type="entry name" value="Peptidase_S1_PA"/>
</dbReference>
<dbReference type="InterPro" id="IPR043504">
    <property type="entry name" value="Peptidase_S1_PA_chymotrypsin"/>
</dbReference>
<dbReference type="SMART" id="SM00020">
    <property type="entry name" value="Tryp_SPc"/>
    <property type="match status" value="2"/>
</dbReference>
<sequence>MAKISILIALLPQFCSIIQGLAPCIDYYTYIAKQGTNEILGEITIQSPSPKLPPYDLQVGFNTDSCLHTKEPVAQLQLAQSIPEAIQAVQQGKSLLYHVHFPLGQPIPRLTKILFNNQQICPSFEKIETITTTKEIRLLTYNSTNEESFSMAETNSENSSLPRIEDNRRDPSNTTDGTSNNECGISNYTDRKNLLVINGEETKPGQWPWLVALFVVRKDHEFRCCGSVLSTKHILTAAHCLKLNFSSNFDIPPNVLIVALGRFNLRQWRERGTINREVASYTIHPDYTNKDSGDSDLAILILRTAIEYSHFIKPICLWIGSNNLDEIVNRIGYVVGWGQDEFGNPYTAEPRMAKVPIVSEVTCLRSHPIFLTLTSERTFCAGLRYQSPCNGDSGSGLMLYDSSTGRYRLRGVVSRSIIGNDFLCDLQRYIVYVDVAKYIPWIQEQISTTTAAVVSYRTTSTTVSPSNENANNECGITSNYYTDDTNSKLSNGAVTLPGQWPWVVAIYNLINDEFINKFMCAGSILTTRHVLTVAHCLKRGNNTIDLNNLYLAFGEFSLDQWYKTINRDVASYKIHPDYVYTTNSDSDLAILIMRLNIEYSPFIKPICLWSGSTDLENVVDKTGYVVGWGRDDFGHPNTDERRMARVSIVNQADCLWSDSAFISLTSKRTFCAGLQDGNNCNADSGSGLVLFDPITRRYKLRGVASRALYGNASFQCNPTKYIIYVDVAKYVPWIQQQISTT</sequence>
<evidence type="ECO:0000256" key="3">
    <source>
        <dbReference type="SAM" id="SignalP"/>
    </source>
</evidence>
<dbReference type="GO" id="GO:0006508">
    <property type="term" value="P:proteolysis"/>
    <property type="evidence" value="ECO:0007669"/>
    <property type="project" value="InterPro"/>
</dbReference>
<dbReference type="PANTHER" id="PTHR24260">
    <property type="match status" value="1"/>
</dbReference>
<dbReference type="PROSITE" id="PS50240">
    <property type="entry name" value="TRYPSIN_DOM"/>
    <property type="match status" value="2"/>
</dbReference>
<dbReference type="EMBL" id="ADTU01003034">
    <property type="status" value="NOT_ANNOTATED_CDS"/>
    <property type="molecule type" value="Genomic_DNA"/>
</dbReference>
<dbReference type="InterPro" id="IPR051333">
    <property type="entry name" value="CLIP_Serine_Protease"/>
</dbReference>
<protein>
    <recommendedName>
        <fullName evidence="4">Peptidase S1 domain-containing protein</fullName>
    </recommendedName>
</protein>
<evidence type="ECO:0000256" key="2">
    <source>
        <dbReference type="SAM" id="MobiDB-lite"/>
    </source>
</evidence>
<dbReference type="Pfam" id="PF16030">
    <property type="entry name" value="GD_N"/>
    <property type="match status" value="1"/>
</dbReference>
<feature type="region of interest" description="Disordered" evidence="2">
    <location>
        <begin position="148"/>
        <end position="185"/>
    </location>
</feature>
<dbReference type="FunFam" id="2.40.10.10:FF:000068">
    <property type="entry name" value="transmembrane protease serine 2"/>
    <property type="match status" value="2"/>
</dbReference>
<dbReference type="PANTHER" id="PTHR24260:SF143">
    <property type="entry name" value="SERINE PROTEASE GD-LIKE PROTEIN"/>
    <property type="match status" value="1"/>
</dbReference>
<proteinExistence type="predicted"/>
<keyword evidence="6" id="KW-1185">Reference proteome</keyword>
<name>A0A158NY40_ATTCE</name>
<dbReference type="InterPro" id="IPR001254">
    <property type="entry name" value="Trypsin_dom"/>
</dbReference>
<evidence type="ECO:0000256" key="1">
    <source>
        <dbReference type="ARBA" id="ARBA00023157"/>
    </source>
</evidence>
<dbReference type="FunCoup" id="A0A158NY40">
    <property type="interactions" value="5"/>
</dbReference>
<feature type="chain" id="PRO_5007629708" description="Peptidase S1 domain-containing protein" evidence="3">
    <location>
        <begin position="21"/>
        <end position="741"/>
    </location>
</feature>
<feature type="compositionally biased region" description="Polar residues" evidence="2">
    <location>
        <begin position="148"/>
        <end position="161"/>
    </location>
</feature>
<dbReference type="CDD" id="cd00190">
    <property type="entry name" value="Tryp_SPc"/>
    <property type="match status" value="2"/>
</dbReference>
<reference evidence="6" key="1">
    <citation type="journal article" date="2011" name="PLoS Genet.">
        <title>The genome sequence of the leaf-cutter ant Atta cephalotes reveals insights into its obligate symbiotic lifestyle.</title>
        <authorList>
            <person name="Suen G."/>
            <person name="Teiling C."/>
            <person name="Li L."/>
            <person name="Holt C."/>
            <person name="Abouheif E."/>
            <person name="Bornberg-Bauer E."/>
            <person name="Bouffard P."/>
            <person name="Caldera E.J."/>
            <person name="Cash E."/>
            <person name="Cavanaugh A."/>
            <person name="Denas O."/>
            <person name="Elhaik E."/>
            <person name="Fave M.J."/>
            <person name="Gadau J."/>
            <person name="Gibson J.D."/>
            <person name="Graur D."/>
            <person name="Grubbs K.J."/>
            <person name="Hagen D.E."/>
            <person name="Harkins T.T."/>
            <person name="Helmkampf M."/>
            <person name="Hu H."/>
            <person name="Johnson B.R."/>
            <person name="Kim J."/>
            <person name="Marsh S.E."/>
            <person name="Moeller J.A."/>
            <person name="Munoz-Torres M.C."/>
            <person name="Murphy M.C."/>
            <person name="Naughton M.C."/>
            <person name="Nigam S."/>
            <person name="Overson R."/>
            <person name="Rajakumar R."/>
            <person name="Reese J.T."/>
            <person name="Scott J.J."/>
            <person name="Smith C.R."/>
            <person name="Tao S."/>
            <person name="Tsutsui N.D."/>
            <person name="Viljakainen L."/>
            <person name="Wissler L."/>
            <person name="Yandell M.D."/>
            <person name="Zimmer F."/>
            <person name="Taylor J."/>
            <person name="Slater S.C."/>
            <person name="Clifton S.W."/>
            <person name="Warren W.C."/>
            <person name="Elsik C.G."/>
            <person name="Smith C.D."/>
            <person name="Weinstock G.M."/>
            <person name="Gerardo N.M."/>
            <person name="Currie C.R."/>
        </authorList>
    </citation>
    <scope>NUCLEOTIDE SEQUENCE [LARGE SCALE GENOMIC DNA]</scope>
</reference>
<dbReference type="AlphaFoldDB" id="A0A158NY40"/>
<evidence type="ECO:0000313" key="6">
    <source>
        <dbReference type="Proteomes" id="UP000005205"/>
    </source>
</evidence>
<dbReference type="GO" id="GO:0004252">
    <property type="term" value="F:serine-type endopeptidase activity"/>
    <property type="evidence" value="ECO:0007669"/>
    <property type="project" value="InterPro"/>
</dbReference>
<dbReference type="Proteomes" id="UP000005205">
    <property type="component" value="Unassembled WGS sequence"/>
</dbReference>
<dbReference type="InterPro" id="IPR031986">
    <property type="entry name" value="GD_N"/>
</dbReference>
<dbReference type="InParanoid" id="A0A158NY40"/>
<organism evidence="5 6">
    <name type="scientific">Atta cephalotes</name>
    <name type="common">Leafcutter ant</name>
    <dbReference type="NCBI Taxonomy" id="12957"/>
    <lineage>
        <taxon>Eukaryota</taxon>
        <taxon>Metazoa</taxon>
        <taxon>Ecdysozoa</taxon>
        <taxon>Arthropoda</taxon>
        <taxon>Hexapoda</taxon>
        <taxon>Insecta</taxon>
        <taxon>Pterygota</taxon>
        <taxon>Neoptera</taxon>
        <taxon>Endopterygota</taxon>
        <taxon>Hymenoptera</taxon>
        <taxon>Apocrita</taxon>
        <taxon>Aculeata</taxon>
        <taxon>Formicoidea</taxon>
        <taxon>Formicidae</taxon>
        <taxon>Myrmicinae</taxon>
        <taxon>Atta</taxon>
    </lineage>
</organism>
<feature type="signal peptide" evidence="3">
    <location>
        <begin position="1"/>
        <end position="20"/>
    </location>
</feature>
<dbReference type="Gene3D" id="2.40.10.10">
    <property type="entry name" value="Trypsin-like serine proteases"/>
    <property type="match status" value="2"/>
</dbReference>
<accession>A0A158NY40</accession>
<dbReference type="SUPFAM" id="SSF50494">
    <property type="entry name" value="Trypsin-like serine proteases"/>
    <property type="match status" value="2"/>
</dbReference>
<dbReference type="STRING" id="12957.A0A158NY40"/>
<evidence type="ECO:0000313" key="5">
    <source>
        <dbReference type="EnsemblMetazoa" id="XP_012062448.1"/>
    </source>
</evidence>
<dbReference type="KEGG" id="acep:105625736"/>